<accession>A0A1Y1VQR0</accession>
<proteinExistence type="predicted"/>
<protein>
    <submittedName>
        <fullName evidence="1">Uncharacterized protein</fullName>
    </submittedName>
</protein>
<gene>
    <name evidence="1" type="ORF">DL89DRAFT_79250</name>
</gene>
<name>A0A1Y1VQR0_9FUNG</name>
<reference evidence="1 2" key="1">
    <citation type="submission" date="2016-07" db="EMBL/GenBank/DDBJ databases">
        <title>Pervasive Adenine N6-methylation of Active Genes in Fungi.</title>
        <authorList>
            <consortium name="DOE Joint Genome Institute"/>
            <person name="Mondo S.J."/>
            <person name="Dannebaum R.O."/>
            <person name="Kuo R.C."/>
            <person name="Labutti K."/>
            <person name="Haridas S."/>
            <person name="Kuo A."/>
            <person name="Salamov A."/>
            <person name="Ahrendt S.R."/>
            <person name="Lipzen A."/>
            <person name="Sullivan W."/>
            <person name="Andreopoulos W.B."/>
            <person name="Clum A."/>
            <person name="Lindquist E."/>
            <person name="Daum C."/>
            <person name="Ramamoorthy G.K."/>
            <person name="Gryganskyi A."/>
            <person name="Culley D."/>
            <person name="Magnuson J.K."/>
            <person name="James T.Y."/>
            <person name="O'Malley M.A."/>
            <person name="Stajich J.E."/>
            <person name="Spatafora J.W."/>
            <person name="Visel A."/>
            <person name="Grigoriev I.V."/>
        </authorList>
    </citation>
    <scope>NUCLEOTIDE SEQUENCE [LARGE SCALE GENOMIC DNA]</scope>
    <source>
        <strain evidence="1 2">ATCC 12442</strain>
    </source>
</reference>
<dbReference type="AlphaFoldDB" id="A0A1Y1VQR0"/>
<dbReference type="GeneID" id="63808729"/>
<comment type="caution">
    <text evidence="1">The sequence shown here is derived from an EMBL/GenBank/DDBJ whole genome shotgun (WGS) entry which is preliminary data.</text>
</comment>
<organism evidence="1 2">
    <name type="scientific">Linderina pennispora</name>
    <dbReference type="NCBI Taxonomy" id="61395"/>
    <lineage>
        <taxon>Eukaryota</taxon>
        <taxon>Fungi</taxon>
        <taxon>Fungi incertae sedis</taxon>
        <taxon>Zoopagomycota</taxon>
        <taxon>Kickxellomycotina</taxon>
        <taxon>Kickxellomycetes</taxon>
        <taxon>Kickxellales</taxon>
        <taxon>Kickxellaceae</taxon>
        <taxon>Linderina</taxon>
    </lineage>
</organism>
<evidence type="ECO:0000313" key="2">
    <source>
        <dbReference type="Proteomes" id="UP000193922"/>
    </source>
</evidence>
<dbReference type="EMBL" id="MCFD01000193">
    <property type="protein sequence ID" value="ORX63503.1"/>
    <property type="molecule type" value="Genomic_DNA"/>
</dbReference>
<sequence>MRYSPRLNRLYAMSPYTMLRACLRTSPPASWLSSSCEFDMECEVVESKNKNSRLVSVAKVEKRKCANCLADALHARQAPGLSSSSGGGLIDRSSRSKAVIDSLLCSCMYLVCMCVLRDIRGASARKANWNLRPGSFICPRICDIRNTDRRSEASGPLAIAALK</sequence>
<dbReference type="Proteomes" id="UP000193922">
    <property type="component" value="Unassembled WGS sequence"/>
</dbReference>
<dbReference type="RefSeq" id="XP_040738965.1">
    <property type="nucleotide sequence ID" value="XM_040892081.1"/>
</dbReference>
<keyword evidence="2" id="KW-1185">Reference proteome</keyword>
<evidence type="ECO:0000313" key="1">
    <source>
        <dbReference type="EMBL" id="ORX63503.1"/>
    </source>
</evidence>